<sequence>MSYEEDDEDRSYYHGRISRDEAVSRLHEGGKDGSFLLRMSESQDGVYTVSVMQGTAVRHIRVINKDDGGYALSPADPSVPSVWELIQRQMNRTLTNSFDTYDNVALRHPLQAPGSVIAPDLLCKAEEAGMDASEFDQDVAAFLEGGVDSKELVRRRSKKYGPRGKPQSDMVRDALGTVDSDVERFMNGGISANELHRRRSVNTRPARSSLPAVQEAGARS</sequence>
<dbReference type="PRINTS" id="PR00401">
    <property type="entry name" value="SH2DOMAIN"/>
</dbReference>
<keyword evidence="1 2" id="KW-0727">SH2 domain</keyword>
<accession>F2UPT2</accession>
<evidence type="ECO:0000313" key="5">
    <source>
        <dbReference type="EMBL" id="EGD79637.1"/>
    </source>
</evidence>
<dbReference type="GeneID" id="16069407"/>
<dbReference type="STRING" id="946362.F2UPT2"/>
<dbReference type="PROSITE" id="PS50001">
    <property type="entry name" value="SH2"/>
    <property type="match status" value="1"/>
</dbReference>
<evidence type="ECO:0000256" key="1">
    <source>
        <dbReference type="ARBA" id="ARBA00022999"/>
    </source>
</evidence>
<dbReference type="OMA" id="VERFMNG"/>
<keyword evidence="6" id="KW-1185">Reference proteome</keyword>
<feature type="region of interest" description="Disordered" evidence="3">
    <location>
        <begin position="189"/>
        <end position="220"/>
    </location>
</feature>
<dbReference type="GO" id="GO:0005737">
    <property type="term" value="C:cytoplasm"/>
    <property type="evidence" value="ECO:0007669"/>
    <property type="project" value="TreeGrafter"/>
</dbReference>
<dbReference type="GO" id="GO:0007167">
    <property type="term" value="P:enzyme-linked receptor protein signaling pathway"/>
    <property type="evidence" value="ECO:0007669"/>
    <property type="project" value="TreeGrafter"/>
</dbReference>
<dbReference type="Gene3D" id="3.30.505.10">
    <property type="entry name" value="SH2 domain"/>
    <property type="match status" value="1"/>
</dbReference>
<dbReference type="SMART" id="SM00252">
    <property type="entry name" value="SH2"/>
    <property type="match status" value="1"/>
</dbReference>
<dbReference type="CDD" id="cd00173">
    <property type="entry name" value="SH2"/>
    <property type="match status" value="1"/>
</dbReference>
<dbReference type="GO" id="GO:0030971">
    <property type="term" value="F:receptor tyrosine kinase binding"/>
    <property type="evidence" value="ECO:0007669"/>
    <property type="project" value="TreeGrafter"/>
</dbReference>
<dbReference type="KEGG" id="sre:PTSG_10485"/>
<dbReference type="InterPro" id="IPR051184">
    <property type="entry name" value="Tyrosine-phos_adapter"/>
</dbReference>
<proteinExistence type="predicted"/>
<reference evidence="5" key="1">
    <citation type="submission" date="2009-08" db="EMBL/GenBank/DDBJ databases">
        <title>Annotation of Salpingoeca rosetta.</title>
        <authorList>
            <consortium name="The Broad Institute Genome Sequencing Platform"/>
            <person name="Russ C."/>
            <person name="Cuomo C."/>
            <person name="Burger G."/>
            <person name="Gray M.W."/>
            <person name="Holland P.W.H."/>
            <person name="King N."/>
            <person name="Lang F.B.F."/>
            <person name="Roger A.J."/>
            <person name="Ruiz-Trillo I."/>
            <person name="Young S.K."/>
            <person name="Zeng Q."/>
            <person name="Gargeya S."/>
            <person name="Alvarado L."/>
            <person name="Berlin A."/>
            <person name="Chapman S.B."/>
            <person name="Chen Z."/>
            <person name="Freedman E."/>
            <person name="Gellesch M."/>
            <person name="Goldberg J."/>
            <person name="Griggs A."/>
            <person name="Gujja S."/>
            <person name="Heilman E."/>
            <person name="Heiman D."/>
            <person name="Howarth C."/>
            <person name="Mehta T."/>
            <person name="Neiman D."/>
            <person name="Pearson M."/>
            <person name="Roberts A."/>
            <person name="Saif S."/>
            <person name="Shea T."/>
            <person name="Shenoy N."/>
            <person name="Sisk P."/>
            <person name="Stolte C."/>
            <person name="Sykes S."/>
            <person name="White J."/>
            <person name="Yandava C."/>
            <person name="Haas B."/>
            <person name="Nusbaum C."/>
            <person name="Birren B."/>
        </authorList>
    </citation>
    <scope>NUCLEOTIDE SEQUENCE [LARGE SCALE GENOMIC DNA]</scope>
    <source>
        <strain evidence="5">ATCC 50818</strain>
    </source>
</reference>
<organism evidence="6">
    <name type="scientific">Salpingoeca rosetta (strain ATCC 50818 / BSB-021)</name>
    <dbReference type="NCBI Taxonomy" id="946362"/>
    <lineage>
        <taxon>Eukaryota</taxon>
        <taxon>Choanoflagellata</taxon>
        <taxon>Craspedida</taxon>
        <taxon>Salpingoecidae</taxon>
        <taxon>Salpingoeca</taxon>
    </lineage>
</organism>
<dbReference type="InterPro" id="IPR000980">
    <property type="entry name" value="SH2"/>
</dbReference>
<dbReference type="InterPro" id="IPR036860">
    <property type="entry name" value="SH2_dom_sf"/>
</dbReference>
<name>F2UPT2_SALR5</name>
<dbReference type="GO" id="GO:0035591">
    <property type="term" value="F:signaling adaptor activity"/>
    <property type="evidence" value="ECO:0007669"/>
    <property type="project" value="TreeGrafter"/>
</dbReference>
<dbReference type="EMBL" id="GL832987">
    <property type="protein sequence ID" value="EGD79637.1"/>
    <property type="molecule type" value="Genomic_DNA"/>
</dbReference>
<dbReference type="SUPFAM" id="SSF55550">
    <property type="entry name" value="SH2 domain"/>
    <property type="match status" value="1"/>
</dbReference>
<evidence type="ECO:0000259" key="4">
    <source>
        <dbReference type="PROSITE" id="PS50001"/>
    </source>
</evidence>
<protein>
    <recommendedName>
        <fullName evidence="4">SH2 domain-containing protein</fullName>
    </recommendedName>
</protein>
<dbReference type="Proteomes" id="UP000007799">
    <property type="component" value="Unassembled WGS sequence"/>
</dbReference>
<dbReference type="AlphaFoldDB" id="F2UPT2"/>
<dbReference type="GO" id="GO:0016477">
    <property type="term" value="P:cell migration"/>
    <property type="evidence" value="ECO:0007669"/>
    <property type="project" value="TreeGrafter"/>
</dbReference>
<evidence type="ECO:0000256" key="3">
    <source>
        <dbReference type="SAM" id="MobiDB-lite"/>
    </source>
</evidence>
<gene>
    <name evidence="5" type="ORF">PTSG_10485</name>
</gene>
<feature type="domain" description="SH2" evidence="4">
    <location>
        <begin position="12"/>
        <end position="110"/>
    </location>
</feature>
<evidence type="ECO:0000256" key="2">
    <source>
        <dbReference type="PROSITE-ProRule" id="PRU00191"/>
    </source>
</evidence>
<dbReference type="InParanoid" id="F2UPT2"/>
<dbReference type="RefSeq" id="XP_004988865.1">
    <property type="nucleotide sequence ID" value="XM_004988808.1"/>
</dbReference>
<dbReference type="Pfam" id="PF00017">
    <property type="entry name" value="SH2"/>
    <property type="match status" value="1"/>
</dbReference>
<dbReference type="OrthoDB" id="10053436at2759"/>
<evidence type="ECO:0000313" key="6">
    <source>
        <dbReference type="Proteomes" id="UP000007799"/>
    </source>
</evidence>
<dbReference type="PANTHER" id="PTHR19969:SF5">
    <property type="entry name" value="CRK-LIKE PROTEIN"/>
    <property type="match status" value="1"/>
</dbReference>
<dbReference type="PANTHER" id="PTHR19969">
    <property type="entry name" value="SH2-SH3 ADAPTOR PROTEIN-RELATED"/>
    <property type="match status" value="1"/>
</dbReference>